<dbReference type="Proteomes" id="UP000095281">
    <property type="component" value="Unplaced"/>
</dbReference>
<evidence type="ECO:0000313" key="1">
    <source>
        <dbReference type="Proteomes" id="UP000095281"/>
    </source>
</evidence>
<protein>
    <submittedName>
        <fullName evidence="2">DUF1187 family protein</fullName>
    </submittedName>
</protein>
<evidence type="ECO:0000313" key="2">
    <source>
        <dbReference type="WBParaSite" id="MhA1_Contig918.frz3.gene2"/>
    </source>
</evidence>
<dbReference type="AlphaFoldDB" id="A0A1I8C1D6"/>
<sequence length="56" mass="6371">MPMCGNGWYDNIKKCALVNFFEDKAFAESNFAKDQNKSMREISMTPVIIPPQGNDQ</sequence>
<dbReference type="WBParaSite" id="MhA1_Contig918.frz3.gene2">
    <property type="protein sequence ID" value="MhA1_Contig918.frz3.gene2"/>
    <property type="gene ID" value="MhA1_Contig918.frz3.gene2"/>
</dbReference>
<name>A0A1I8C1D6_MELHA</name>
<accession>A0A1I8C1D6</accession>
<reference evidence="2" key="1">
    <citation type="submission" date="2016-11" db="UniProtKB">
        <authorList>
            <consortium name="WormBaseParasite"/>
        </authorList>
    </citation>
    <scope>IDENTIFICATION</scope>
</reference>
<proteinExistence type="predicted"/>
<keyword evidence="1" id="KW-1185">Reference proteome</keyword>
<organism evidence="1 2">
    <name type="scientific">Meloidogyne hapla</name>
    <name type="common">Root-knot nematode worm</name>
    <dbReference type="NCBI Taxonomy" id="6305"/>
    <lineage>
        <taxon>Eukaryota</taxon>
        <taxon>Metazoa</taxon>
        <taxon>Ecdysozoa</taxon>
        <taxon>Nematoda</taxon>
        <taxon>Chromadorea</taxon>
        <taxon>Rhabditida</taxon>
        <taxon>Tylenchina</taxon>
        <taxon>Tylenchomorpha</taxon>
        <taxon>Tylenchoidea</taxon>
        <taxon>Meloidogynidae</taxon>
        <taxon>Meloidogyninae</taxon>
        <taxon>Meloidogyne</taxon>
    </lineage>
</organism>